<evidence type="ECO:0000313" key="1">
    <source>
        <dbReference type="EMBL" id="AWL09034.1"/>
    </source>
</evidence>
<sequence length="133" mass="15141">MNTIDAAMIAILEKRLELSKLNYSDESYDDVEEILHDLEDDFNEKYGDQLEDILEKVHIKHCPESDVLLPTAYLAKKFVETEDGEIEIGKKEGVEVEWIENPAVGARLVLLPSPTRILLMTPKGISVVWEKES</sequence>
<organism evidence="1 2">
    <name type="scientific">Aquirufa nivalisilvae</name>
    <dbReference type="NCBI Taxonomy" id="2516557"/>
    <lineage>
        <taxon>Bacteria</taxon>
        <taxon>Pseudomonadati</taxon>
        <taxon>Bacteroidota</taxon>
        <taxon>Cytophagia</taxon>
        <taxon>Cytophagales</taxon>
        <taxon>Flectobacillaceae</taxon>
        <taxon>Aquirufa</taxon>
    </lineage>
</organism>
<dbReference type="EMBL" id="CP029346">
    <property type="protein sequence ID" value="AWL09034.1"/>
    <property type="molecule type" value="Genomic_DNA"/>
</dbReference>
<reference evidence="2" key="1">
    <citation type="submission" date="2018-05" db="EMBL/GenBank/DDBJ databases">
        <title>Pseudarcicella sp. HME7025 Genome sequencing and assembly.</title>
        <authorList>
            <person name="Kim H."/>
            <person name="Kang H."/>
            <person name="Joh K."/>
        </authorList>
    </citation>
    <scope>NUCLEOTIDE SEQUENCE [LARGE SCALE GENOMIC DNA]</scope>
    <source>
        <strain evidence="2">HME7025</strain>
    </source>
</reference>
<proteinExistence type="predicted"/>
<gene>
    <name evidence="1" type="ORF">HME7025_01171</name>
</gene>
<evidence type="ECO:0000313" key="2">
    <source>
        <dbReference type="Proteomes" id="UP000245468"/>
    </source>
</evidence>
<keyword evidence="2" id="KW-1185">Reference proteome</keyword>
<dbReference type="Proteomes" id="UP000245468">
    <property type="component" value="Chromosome"/>
</dbReference>
<name>A0A2S2DUF0_9BACT</name>
<dbReference type="RefSeq" id="WP_109322740.1">
    <property type="nucleotide sequence ID" value="NZ_CP029346.1"/>
</dbReference>
<protein>
    <submittedName>
        <fullName evidence="1">Uncharacterized protein</fullName>
    </submittedName>
</protein>
<dbReference type="AlphaFoldDB" id="A0A2S2DUF0"/>
<accession>A0A2S2DUF0</accession>
<dbReference type="OrthoDB" id="883158at2"/>
<dbReference type="KEGG" id="psez:HME7025_01171"/>